<name>A0A7S2Q399_9STRA</name>
<evidence type="ECO:0000256" key="1">
    <source>
        <dbReference type="SAM" id="MobiDB-lite"/>
    </source>
</evidence>
<organism evidence="3">
    <name type="scientific">Skeletonema marinoi</name>
    <dbReference type="NCBI Taxonomy" id="267567"/>
    <lineage>
        <taxon>Eukaryota</taxon>
        <taxon>Sar</taxon>
        <taxon>Stramenopiles</taxon>
        <taxon>Ochrophyta</taxon>
        <taxon>Bacillariophyta</taxon>
        <taxon>Coscinodiscophyceae</taxon>
        <taxon>Thalassiosirophycidae</taxon>
        <taxon>Thalassiosirales</taxon>
        <taxon>Skeletonemataceae</taxon>
        <taxon>Skeletonema</taxon>
        <taxon>Skeletonema marinoi-dohrnii complex</taxon>
    </lineage>
</organism>
<dbReference type="PANTHER" id="PTHR33418:SF1">
    <property type="entry name" value="HELICASE-ASSOCIATED DOMAIN-CONTAINING PROTEIN"/>
    <property type="match status" value="1"/>
</dbReference>
<proteinExistence type="predicted"/>
<feature type="region of interest" description="Disordered" evidence="1">
    <location>
        <begin position="1"/>
        <end position="26"/>
    </location>
</feature>
<feature type="domain" description="Helicase-associated" evidence="2">
    <location>
        <begin position="296"/>
        <end position="366"/>
    </location>
</feature>
<dbReference type="InterPro" id="IPR005114">
    <property type="entry name" value="Helicase_assoc"/>
</dbReference>
<dbReference type="EMBL" id="HBGZ01032771">
    <property type="protein sequence ID" value="CAD9631539.1"/>
    <property type="molecule type" value="Transcribed_RNA"/>
</dbReference>
<dbReference type="AlphaFoldDB" id="A0A7S2Q399"/>
<feature type="domain" description="Helicase-associated" evidence="2">
    <location>
        <begin position="207"/>
        <end position="272"/>
    </location>
</feature>
<dbReference type="PANTHER" id="PTHR33418">
    <property type="entry name" value="HELICASE-ASSOCIATED"/>
    <property type="match status" value="1"/>
</dbReference>
<feature type="compositionally biased region" description="Polar residues" evidence="1">
    <location>
        <begin position="9"/>
        <end position="21"/>
    </location>
</feature>
<dbReference type="Pfam" id="PF03457">
    <property type="entry name" value="HA"/>
    <property type="match status" value="2"/>
</dbReference>
<gene>
    <name evidence="3" type="ORF">SMAR0320_LOCUS23442</name>
</gene>
<evidence type="ECO:0000259" key="2">
    <source>
        <dbReference type="Pfam" id="PF03457"/>
    </source>
</evidence>
<dbReference type="Gene3D" id="6.10.140.530">
    <property type="match status" value="2"/>
</dbReference>
<sequence>MFEEHLPPSQLSSGRPSNTDLFQKEVTPPRLLPKINSYADMADAHQSECVPDMHQSGGTNTVDAACEHPSWACDLTSWVPPGLVPPGLAFDDDMSVISGGEEVSSTLPARSLDGCVHGQVVSDVTLLRNDAFMQDDECAASAGSVPAYANIVSPVAQPNFASFHEPQHHLGPDLPMGRLHADMSMEASEASDRKQCYNDLRCNADKDSSWCKNYGALKEFKAEHGHTNVPQEYPKNPSLGNWVKYNRYKMREWDNSGSNDDLEKMTLLVEIGLRCYIGKGNAAKVNGNHFSQTQVETWEMQFMNLCKYKDESGNCDVPSTETGKWKSLGEWVKRQRKVYRKFHSTREVRGNQDLIERFDRLNRIGFKFRIGSGKGKSN</sequence>
<protein>
    <recommendedName>
        <fullName evidence="2">Helicase-associated domain-containing protein</fullName>
    </recommendedName>
</protein>
<accession>A0A7S2Q399</accession>
<evidence type="ECO:0000313" key="3">
    <source>
        <dbReference type="EMBL" id="CAD9631539.1"/>
    </source>
</evidence>
<reference evidence="3" key="1">
    <citation type="submission" date="2021-01" db="EMBL/GenBank/DDBJ databases">
        <authorList>
            <person name="Corre E."/>
            <person name="Pelletier E."/>
            <person name="Niang G."/>
            <person name="Scheremetjew M."/>
            <person name="Finn R."/>
            <person name="Kale V."/>
            <person name="Holt S."/>
            <person name="Cochrane G."/>
            <person name="Meng A."/>
            <person name="Brown T."/>
            <person name="Cohen L."/>
        </authorList>
    </citation>
    <scope>NUCLEOTIDE SEQUENCE</scope>
    <source>
        <strain evidence="3">SM1012Den-03</strain>
    </source>
</reference>